<dbReference type="OMA" id="ILMAWAI"/>
<dbReference type="RefSeq" id="XP_024681807.1">
    <property type="nucleotide sequence ID" value="XM_024830027.1"/>
</dbReference>
<feature type="transmembrane region" description="Helical" evidence="2">
    <location>
        <begin position="49"/>
        <end position="67"/>
    </location>
</feature>
<keyword evidence="2" id="KW-1133">Transmembrane helix</keyword>
<name>A0A2I1C6E6_ASPN1</name>
<dbReference type="Proteomes" id="UP000234474">
    <property type="component" value="Unassembled WGS sequence"/>
</dbReference>
<keyword evidence="4" id="KW-1185">Reference proteome</keyword>
<proteinExistence type="predicted"/>
<dbReference type="OrthoDB" id="3358048at2759"/>
<feature type="compositionally biased region" description="Acidic residues" evidence="1">
    <location>
        <begin position="15"/>
        <end position="30"/>
    </location>
</feature>
<gene>
    <name evidence="3" type="ORF">P174DRAFT_461644</name>
</gene>
<reference evidence="4" key="1">
    <citation type="journal article" date="2018" name="Proc. Natl. Acad. Sci. U.S.A.">
        <title>Linking secondary metabolites to gene clusters through genome sequencing of six diverse Aspergillus species.</title>
        <authorList>
            <person name="Kaerboelling I."/>
            <person name="Vesth T.C."/>
            <person name="Frisvad J.C."/>
            <person name="Nybo J.L."/>
            <person name="Theobald S."/>
            <person name="Kuo A."/>
            <person name="Bowyer P."/>
            <person name="Matsuda Y."/>
            <person name="Mondo S."/>
            <person name="Lyhne E.K."/>
            <person name="Kogle M.E."/>
            <person name="Clum A."/>
            <person name="Lipzen A."/>
            <person name="Salamov A."/>
            <person name="Ngan C.Y."/>
            <person name="Daum C."/>
            <person name="Chiniquy J."/>
            <person name="Barry K."/>
            <person name="LaButti K."/>
            <person name="Haridas S."/>
            <person name="Simmons B.A."/>
            <person name="Magnuson J.K."/>
            <person name="Mortensen U.H."/>
            <person name="Larsen T.O."/>
            <person name="Grigoriev I.V."/>
            <person name="Baker S.E."/>
            <person name="Andersen M.R."/>
        </authorList>
    </citation>
    <scope>NUCLEOTIDE SEQUENCE [LARGE SCALE GENOMIC DNA]</scope>
    <source>
        <strain evidence="4">IBT 16806</strain>
    </source>
</reference>
<organism evidence="3 4">
    <name type="scientific">Aspergillus novofumigatus (strain IBT 16806)</name>
    <dbReference type="NCBI Taxonomy" id="1392255"/>
    <lineage>
        <taxon>Eukaryota</taxon>
        <taxon>Fungi</taxon>
        <taxon>Dikarya</taxon>
        <taxon>Ascomycota</taxon>
        <taxon>Pezizomycotina</taxon>
        <taxon>Eurotiomycetes</taxon>
        <taxon>Eurotiomycetidae</taxon>
        <taxon>Eurotiales</taxon>
        <taxon>Aspergillaceae</taxon>
        <taxon>Aspergillus</taxon>
        <taxon>Aspergillus subgen. Fumigati</taxon>
    </lineage>
</organism>
<accession>A0A2I1C6E6</accession>
<evidence type="ECO:0000256" key="1">
    <source>
        <dbReference type="SAM" id="MobiDB-lite"/>
    </source>
</evidence>
<dbReference type="AlphaFoldDB" id="A0A2I1C6E6"/>
<evidence type="ECO:0000256" key="2">
    <source>
        <dbReference type="SAM" id="Phobius"/>
    </source>
</evidence>
<keyword evidence="2" id="KW-0472">Membrane</keyword>
<feature type="compositionally biased region" description="Basic residues" evidence="1">
    <location>
        <begin position="1"/>
        <end position="10"/>
    </location>
</feature>
<dbReference type="EMBL" id="MSZS01000005">
    <property type="protein sequence ID" value="PKX93212.1"/>
    <property type="molecule type" value="Genomic_DNA"/>
</dbReference>
<feature type="transmembrane region" description="Helical" evidence="2">
    <location>
        <begin position="120"/>
        <end position="141"/>
    </location>
</feature>
<protein>
    <submittedName>
        <fullName evidence="3">Uncharacterized protein</fullName>
    </submittedName>
</protein>
<feature type="transmembrane region" description="Helical" evidence="2">
    <location>
        <begin position="147"/>
        <end position="163"/>
    </location>
</feature>
<sequence>MATTRLRKAFRYPDDSGDDEQSREELDEEEQDVVIRQLQAQNDKRNSEYTIIFSVIPLLSATIYVPPIISSSSTLSERLLSILSVISLLLTAYTMKYHAIERPDPKGKRSITKTDLITSAPKYAIPTNAALCALLALASIMTSPTAVVTYFIPAAILAAILIARKIMASVDVRHLENLRYDYKGA</sequence>
<keyword evidence="2" id="KW-0812">Transmembrane</keyword>
<feature type="transmembrane region" description="Helical" evidence="2">
    <location>
        <begin position="79"/>
        <end position="99"/>
    </location>
</feature>
<evidence type="ECO:0000313" key="3">
    <source>
        <dbReference type="EMBL" id="PKX93212.1"/>
    </source>
</evidence>
<comment type="caution">
    <text evidence="3">The sequence shown here is derived from an EMBL/GenBank/DDBJ whole genome shotgun (WGS) entry which is preliminary data.</text>
</comment>
<dbReference type="VEuPathDB" id="FungiDB:P174DRAFT_461644"/>
<feature type="region of interest" description="Disordered" evidence="1">
    <location>
        <begin position="1"/>
        <end position="30"/>
    </location>
</feature>
<evidence type="ECO:0000313" key="4">
    <source>
        <dbReference type="Proteomes" id="UP000234474"/>
    </source>
</evidence>
<dbReference type="GeneID" id="36537353"/>